<proteinExistence type="inferred from homology"/>
<dbReference type="Pfam" id="PF04616">
    <property type="entry name" value="Glyco_hydro_43"/>
    <property type="match status" value="1"/>
</dbReference>
<feature type="active site" description="Proton acceptor" evidence="4">
    <location>
        <position position="46"/>
    </location>
</feature>
<evidence type="ECO:0000256" key="4">
    <source>
        <dbReference type="PIRSR" id="PIRSR606710-1"/>
    </source>
</evidence>
<dbReference type="SUPFAM" id="SSF75005">
    <property type="entry name" value="Arabinanase/levansucrase/invertase"/>
    <property type="match status" value="1"/>
</dbReference>
<dbReference type="CDD" id="cd09001">
    <property type="entry name" value="GH43_FsAxh1-like"/>
    <property type="match status" value="1"/>
</dbReference>
<reference evidence="8 9" key="1">
    <citation type="submission" date="2020-08" db="EMBL/GenBank/DDBJ databases">
        <title>Genomic Encyclopedia of Type Strains, Phase IV (KMG-IV): sequencing the most valuable type-strain genomes for metagenomic binning, comparative biology and taxonomic classification.</title>
        <authorList>
            <person name="Goeker M."/>
        </authorList>
    </citation>
    <scope>NUCLEOTIDE SEQUENCE [LARGE SCALE GENOMIC DNA]</scope>
    <source>
        <strain evidence="8 9">DSM 27471</strain>
    </source>
</reference>
<dbReference type="Proteomes" id="UP000544222">
    <property type="component" value="Unassembled WGS sequence"/>
</dbReference>
<dbReference type="Gene3D" id="2.60.120.200">
    <property type="match status" value="1"/>
</dbReference>
<dbReference type="PANTHER" id="PTHR42812">
    <property type="entry name" value="BETA-XYLOSIDASE"/>
    <property type="match status" value="1"/>
</dbReference>
<dbReference type="AlphaFoldDB" id="A0A7W5DTS6"/>
<evidence type="ECO:0000256" key="5">
    <source>
        <dbReference type="PIRSR" id="PIRSR606710-2"/>
    </source>
</evidence>
<feature type="active site" description="Proton donor" evidence="4">
    <location>
        <position position="202"/>
    </location>
</feature>
<evidence type="ECO:0000256" key="6">
    <source>
        <dbReference type="RuleBase" id="RU361187"/>
    </source>
</evidence>
<dbReference type="InterPro" id="IPR041542">
    <property type="entry name" value="GH43_C2"/>
</dbReference>
<comment type="similarity">
    <text evidence="1 6">Belongs to the glycosyl hydrolase 43 family.</text>
</comment>
<dbReference type="InterPro" id="IPR051795">
    <property type="entry name" value="Glycosyl_Hydrlase_43"/>
</dbReference>
<name>A0A7W5DTS6_9PORP</name>
<dbReference type="InterPro" id="IPR013320">
    <property type="entry name" value="ConA-like_dom_sf"/>
</dbReference>
<dbReference type="Gene3D" id="2.115.10.20">
    <property type="entry name" value="Glycosyl hydrolase domain, family 43"/>
    <property type="match status" value="1"/>
</dbReference>
<dbReference type="InterPro" id="IPR006710">
    <property type="entry name" value="Glyco_hydro_43"/>
</dbReference>
<evidence type="ECO:0000259" key="7">
    <source>
        <dbReference type="Pfam" id="PF17851"/>
    </source>
</evidence>
<feature type="site" description="Important for catalytic activity, responsible for pKa modulation of the active site Glu and correct orientation of both the proton donor and substrate" evidence="5">
    <location>
        <position position="154"/>
    </location>
</feature>
<sequence length="526" mass="59292">MKYITTLLVALLILPIAARGLKAQKYHSDNGNGTYTNPVIPADFPDPDVIRVGNTFYMVNTTMFVFPGVPILKSKDLVNWQYCSNAVQRFDFSPCYNLDGGSRYGHGQWATSLRYHNGKYYLLFITLDEGGFLCTAAKPEGPWKIRHLPRGFYDASLLFDTDGKIYVAHGNSQIYVTELDKNFAPAGKDSLVFTGDIRHGLEGTHFYKINGYYYLYSTYGGVDGIQVALRSKHVYGPYEEKVVMRDTTRGVNFGIHQGALVKTQTGEWWTMLFVDQGAFGRFPSLQPVKWIDGWPMVGVNGQAVATYKKPDVGKEYPIATLPTSDEFNSPKLGMQWGWNHNPDSTKWSLTERAGYLRLKTAKVVSELPQARNTLTQRIFAYYSKHILSTATTKMDIRHMRNGDVAGLAVFQDPYAFIGVKRTHGADYIVMVNNGITMDSILTKASTIYFKAYANYGTNRATFAYSMDNKTFTHFGNALWMRFSLKVFTGNKFCLFNYATRSLGGYVDFDWFKTAPETIINSVSVGK</sequence>
<dbReference type="PANTHER" id="PTHR42812:SF12">
    <property type="entry name" value="BETA-XYLOSIDASE-RELATED"/>
    <property type="match status" value="1"/>
</dbReference>
<dbReference type="GO" id="GO:0005975">
    <property type="term" value="P:carbohydrate metabolic process"/>
    <property type="evidence" value="ECO:0007669"/>
    <property type="project" value="InterPro"/>
</dbReference>
<feature type="domain" description="Beta-xylosidase C-terminal Concanavalin A-like" evidence="7">
    <location>
        <begin position="324"/>
        <end position="512"/>
    </location>
</feature>
<evidence type="ECO:0000256" key="1">
    <source>
        <dbReference type="ARBA" id="ARBA00009865"/>
    </source>
</evidence>
<dbReference type="InterPro" id="IPR023296">
    <property type="entry name" value="Glyco_hydro_beta-prop_sf"/>
</dbReference>
<evidence type="ECO:0000313" key="8">
    <source>
        <dbReference type="EMBL" id="MBB3188098.1"/>
    </source>
</evidence>
<keyword evidence="2 6" id="KW-0378">Hydrolase</keyword>
<dbReference type="Pfam" id="PF17851">
    <property type="entry name" value="GH43_C2"/>
    <property type="match status" value="1"/>
</dbReference>
<evidence type="ECO:0000256" key="2">
    <source>
        <dbReference type="ARBA" id="ARBA00022801"/>
    </source>
</evidence>
<dbReference type="EMBL" id="JACHYB010000002">
    <property type="protein sequence ID" value="MBB3188098.1"/>
    <property type="molecule type" value="Genomic_DNA"/>
</dbReference>
<protein>
    <submittedName>
        <fullName evidence="8">Beta-xylosidase</fullName>
    </submittedName>
</protein>
<dbReference type="RefSeq" id="WP_183413886.1">
    <property type="nucleotide sequence ID" value="NZ_JACHYB010000002.1"/>
</dbReference>
<evidence type="ECO:0000313" key="9">
    <source>
        <dbReference type="Proteomes" id="UP000544222"/>
    </source>
</evidence>
<evidence type="ECO:0000256" key="3">
    <source>
        <dbReference type="ARBA" id="ARBA00023295"/>
    </source>
</evidence>
<gene>
    <name evidence="8" type="ORF">FHX64_002296</name>
</gene>
<keyword evidence="9" id="KW-1185">Reference proteome</keyword>
<keyword evidence="3 6" id="KW-0326">Glycosidase</keyword>
<comment type="caution">
    <text evidence="8">The sequence shown here is derived from an EMBL/GenBank/DDBJ whole genome shotgun (WGS) entry which is preliminary data.</text>
</comment>
<dbReference type="SUPFAM" id="SSF49899">
    <property type="entry name" value="Concanavalin A-like lectins/glucanases"/>
    <property type="match status" value="1"/>
</dbReference>
<dbReference type="GO" id="GO:0004553">
    <property type="term" value="F:hydrolase activity, hydrolyzing O-glycosyl compounds"/>
    <property type="evidence" value="ECO:0007669"/>
    <property type="project" value="InterPro"/>
</dbReference>
<organism evidence="8 9">
    <name type="scientific">Microbacter margulisiae</name>
    <dbReference type="NCBI Taxonomy" id="1350067"/>
    <lineage>
        <taxon>Bacteria</taxon>
        <taxon>Pseudomonadati</taxon>
        <taxon>Bacteroidota</taxon>
        <taxon>Bacteroidia</taxon>
        <taxon>Bacteroidales</taxon>
        <taxon>Porphyromonadaceae</taxon>
        <taxon>Microbacter</taxon>
    </lineage>
</organism>
<accession>A0A7W5DTS6</accession>